<evidence type="ECO:0000256" key="8">
    <source>
        <dbReference type="ARBA" id="ARBA00060413"/>
    </source>
</evidence>
<dbReference type="Gene3D" id="1.10.418.10">
    <property type="entry name" value="Calponin-like domain"/>
    <property type="match status" value="1"/>
</dbReference>
<feature type="domain" description="Calponin-homology (CH)" evidence="11">
    <location>
        <begin position="13"/>
        <end position="120"/>
    </location>
</feature>
<protein>
    <submittedName>
        <fullName evidence="13">Uncharacterized protein</fullName>
    </submittedName>
</protein>
<evidence type="ECO:0000256" key="2">
    <source>
        <dbReference type="ARBA" id="ARBA00022490"/>
    </source>
</evidence>
<comment type="similarity">
    <text evidence="1">Belongs to the MAPRE family.</text>
</comment>
<dbReference type="PANTHER" id="PTHR10623">
    <property type="entry name" value="MICROTUBULE-ASSOCIATED PROTEIN RP/EB FAMILY MEMBER"/>
    <property type="match status" value="1"/>
</dbReference>
<evidence type="ECO:0000313" key="14">
    <source>
        <dbReference type="Proteomes" id="UP000001568"/>
    </source>
</evidence>
<dbReference type="SUPFAM" id="SSF140612">
    <property type="entry name" value="EB1 dimerisation domain-like"/>
    <property type="match status" value="1"/>
</dbReference>
<dbReference type="GO" id="GO:0009652">
    <property type="term" value="P:thigmotropism"/>
    <property type="evidence" value="ECO:0007669"/>
    <property type="project" value="UniProtKB-ARBA"/>
</dbReference>
<keyword evidence="2" id="KW-0963">Cytoplasm</keyword>
<feature type="region of interest" description="Disordered" evidence="10">
    <location>
        <begin position="139"/>
        <end position="190"/>
    </location>
</feature>
<dbReference type="InterPro" id="IPR004953">
    <property type="entry name" value="EB1_C"/>
</dbReference>
<evidence type="ECO:0000256" key="6">
    <source>
        <dbReference type="ARBA" id="ARBA00023212"/>
    </source>
</evidence>
<dbReference type="HOGENOM" id="CLU_041744_0_1_1"/>
<evidence type="ECO:0000256" key="10">
    <source>
        <dbReference type="SAM" id="MobiDB-lite"/>
    </source>
</evidence>
<dbReference type="Proteomes" id="UP000001568">
    <property type="component" value="Chromosome 14"/>
</dbReference>
<dbReference type="GeneID" id="5005410"/>
<keyword evidence="4 9" id="KW-0493">Microtubule</keyword>
<evidence type="ECO:0000313" key="13">
    <source>
        <dbReference type="EMBL" id="ABO99800.1"/>
    </source>
</evidence>
<gene>
    <name evidence="13" type="ORF">OSTLU_43364</name>
</gene>
<dbReference type="OrthoDB" id="2119228at2759"/>
<dbReference type="RefSeq" id="XP_001421507.1">
    <property type="nucleotide sequence ID" value="XM_001421470.1"/>
</dbReference>
<dbReference type="Gene3D" id="1.20.5.1430">
    <property type="match status" value="1"/>
</dbReference>
<dbReference type="GO" id="GO:0009524">
    <property type="term" value="C:phragmoplast"/>
    <property type="evidence" value="ECO:0007669"/>
    <property type="project" value="UniProtKB-SubCell"/>
</dbReference>
<dbReference type="InterPro" id="IPR036133">
    <property type="entry name" value="EB1_C_sf"/>
</dbReference>
<feature type="region of interest" description="Disordered" evidence="10">
    <location>
        <begin position="315"/>
        <end position="354"/>
    </location>
</feature>
<keyword evidence="7" id="KW-0131">Cell cycle</keyword>
<dbReference type="SUPFAM" id="SSF47576">
    <property type="entry name" value="Calponin-homology domain, CH-domain"/>
    <property type="match status" value="1"/>
</dbReference>
<dbReference type="AlphaFoldDB" id="A4S7S9"/>
<name>A4S7S9_OSTLU</name>
<dbReference type="EMBL" id="CP000594">
    <property type="protein sequence ID" value="ABO99800.1"/>
    <property type="molecule type" value="Genomic_DNA"/>
</dbReference>
<evidence type="ECO:0000256" key="3">
    <source>
        <dbReference type="ARBA" id="ARBA00022618"/>
    </source>
</evidence>
<dbReference type="InterPro" id="IPR001715">
    <property type="entry name" value="CH_dom"/>
</dbReference>
<feature type="domain" description="EB1 C-terminal" evidence="12">
    <location>
        <begin position="180"/>
        <end position="250"/>
    </location>
</feature>
<evidence type="ECO:0000256" key="9">
    <source>
        <dbReference type="PROSITE-ProRule" id="PRU00576"/>
    </source>
</evidence>
<keyword evidence="3" id="KW-0132">Cell division</keyword>
<dbReference type="Gramene" id="ABO99800">
    <property type="protein sequence ID" value="ABO99800"/>
    <property type="gene ID" value="OSTLU_43364"/>
</dbReference>
<organism evidence="13 14">
    <name type="scientific">Ostreococcus lucimarinus (strain CCE9901)</name>
    <dbReference type="NCBI Taxonomy" id="436017"/>
    <lineage>
        <taxon>Eukaryota</taxon>
        <taxon>Viridiplantae</taxon>
        <taxon>Chlorophyta</taxon>
        <taxon>Mamiellophyceae</taxon>
        <taxon>Mamiellales</taxon>
        <taxon>Bathycoccaceae</taxon>
        <taxon>Ostreococcus</taxon>
    </lineage>
</organism>
<proteinExistence type="inferred from homology"/>
<evidence type="ECO:0000256" key="1">
    <source>
        <dbReference type="ARBA" id="ARBA00010729"/>
    </source>
</evidence>
<dbReference type="PROSITE" id="PS50021">
    <property type="entry name" value="CH"/>
    <property type="match status" value="1"/>
</dbReference>
<dbReference type="STRING" id="436017.A4S7S9"/>
<dbReference type="GO" id="GO:0008017">
    <property type="term" value="F:microtubule binding"/>
    <property type="evidence" value="ECO:0007669"/>
    <property type="project" value="InterPro"/>
</dbReference>
<keyword evidence="14" id="KW-1185">Reference proteome</keyword>
<dbReference type="OMA" id="ETMPMNS"/>
<dbReference type="Pfam" id="PF00307">
    <property type="entry name" value="CH"/>
    <property type="match status" value="1"/>
</dbReference>
<feature type="compositionally biased region" description="Low complexity" evidence="10">
    <location>
        <begin position="142"/>
        <end position="189"/>
    </location>
</feature>
<keyword evidence="6" id="KW-0206">Cytoskeleton</keyword>
<evidence type="ECO:0000256" key="5">
    <source>
        <dbReference type="ARBA" id="ARBA00022776"/>
    </source>
</evidence>
<dbReference type="GO" id="GO:0005874">
    <property type="term" value="C:microtubule"/>
    <property type="evidence" value="ECO:0007669"/>
    <property type="project" value="UniProtKB-KW"/>
</dbReference>
<evidence type="ECO:0000256" key="7">
    <source>
        <dbReference type="ARBA" id="ARBA00023306"/>
    </source>
</evidence>
<evidence type="ECO:0000256" key="4">
    <source>
        <dbReference type="ARBA" id="ARBA00022701"/>
    </source>
</evidence>
<dbReference type="eggNOG" id="KOG3000">
    <property type="taxonomic scope" value="Eukaryota"/>
</dbReference>
<comment type="subcellular location">
    <subcellularLocation>
        <location evidence="8">Cytoplasm</location>
        <location evidence="8">Cytoskeleton</location>
        <location evidence="8">Phragmoplast</location>
    </subcellularLocation>
</comment>
<dbReference type="InterPro" id="IPR027328">
    <property type="entry name" value="MAPRE"/>
</dbReference>
<dbReference type="PROSITE" id="PS51230">
    <property type="entry name" value="EB1_C"/>
    <property type="match status" value="1"/>
</dbReference>
<accession>A4S7S9</accession>
<dbReference type="KEGG" id="olu:OSTLU_43364"/>
<dbReference type="Pfam" id="PF03271">
    <property type="entry name" value="EB1"/>
    <property type="match status" value="1"/>
</dbReference>
<sequence length="354" mass="38436">MASTTGMMHDAFFVGRNELIAWVNALLALRLTKVEQCASGAVYCQIMDAAHWSGGGGDVVPMRRVNFEAKSEHEFVQNYKVLQLVFERMHVAKNVEVQKLIKGRPLDNLEFLQWMKRYYDTATGGAGVENSTYDAEERRACARGGAETTTTTTTTTTTAHRGSMTTTSGAGATSGANARATTGNGASAREMTETNTALALQVERAEQEREFYFEKLQDVEYVCQRPEFENNPLKNVVERILYHTDGKADVDAIIAECFAEEKETTANVVSKDDAPESTPPKATVVEVPVTLEAIETKLAATTLDRVDSGNAVAIGASPLGTPPPMFDEPTSACATRPAVTHRSPLRDANVMASQ</sequence>
<dbReference type="FunFam" id="1.10.418.10:FF:000028">
    <property type="entry name" value="RP/EB family microtubule-associated protein"/>
    <property type="match status" value="1"/>
</dbReference>
<dbReference type="InterPro" id="IPR036872">
    <property type="entry name" value="CH_dom_sf"/>
</dbReference>
<evidence type="ECO:0000259" key="11">
    <source>
        <dbReference type="PROSITE" id="PS50021"/>
    </source>
</evidence>
<keyword evidence="5" id="KW-0498">Mitosis</keyword>
<dbReference type="GO" id="GO:0051301">
    <property type="term" value="P:cell division"/>
    <property type="evidence" value="ECO:0007669"/>
    <property type="project" value="UniProtKB-KW"/>
</dbReference>
<evidence type="ECO:0000259" key="12">
    <source>
        <dbReference type="PROSITE" id="PS51230"/>
    </source>
</evidence>
<reference evidence="13 14" key="1">
    <citation type="journal article" date="2007" name="Proc. Natl. Acad. Sci. U.S.A.">
        <title>The tiny eukaryote Ostreococcus provides genomic insights into the paradox of plankton speciation.</title>
        <authorList>
            <person name="Palenik B."/>
            <person name="Grimwood J."/>
            <person name="Aerts A."/>
            <person name="Rouze P."/>
            <person name="Salamov A."/>
            <person name="Putnam N."/>
            <person name="Dupont C."/>
            <person name="Jorgensen R."/>
            <person name="Derelle E."/>
            <person name="Rombauts S."/>
            <person name="Zhou K."/>
            <person name="Otillar R."/>
            <person name="Merchant S.S."/>
            <person name="Podell S."/>
            <person name="Gaasterland T."/>
            <person name="Napoli C."/>
            <person name="Gendler K."/>
            <person name="Manuell A."/>
            <person name="Tai V."/>
            <person name="Vallon O."/>
            <person name="Piganeau G."/>
            <person name="Jancek S."/>
            <person name="Heijde M."/>
            <person name="Jabbari K."/>
            <person name="Bowler C."/>
            <person name="Lohr M."/>
            <person name="Robbens S."/>
            <person name="Werner G."/>
            <person name="Dubchak I."/>
            <person name="Pazour G.J."/>
            <person name="Ren Q."/>
            <person name="Paulsen I."/>
            <person name="Delwiche C."/>
            <person name="Schmutz J."/>
            <person name="Rokhsar D."/>
            <person name="Van de Peer Y."/>
            <person name="Moreau H."/>
            <person name="Grigoriev I.V."/>
        </authorList>
    </citation>
    <scope>NUCLEOTIDE SEQUENCE [LARGE SCALE GENOMIC DNA]</scope>
    <source>
        <strain evidence="13 14">CCE9901</strain>
    </source>
</reference>